<evidence type="ECO:0008006" key="3">
    <source>
        <dbReference type="Google" id="ProtNLM"/>
    </source>
</evidence>
<dbReference type="RefSeq" id="WP_120246814.1">
    <property type="nucleotide sequence ID" value="NZ_RAPO01000007.1"/>
</dbReference>
<dbReference type="Proteomes" id="UP000283805">
    <property type="component" value="Unassembled WGS sequence"/>
</dbReference>
<gene>
    <name evidence="1" type="ORF">ATJ93_4527</name>
</gene>
<keyword evidence="2" id="KW-1185">Reference proteome</keyword>
<evidence type="ECO:0000313" key="2">
    <source>
        <dbReference type="Proteomes" id="UP000283805"/>
    </source>
</evidence>
<dbReference type="EMBL" id="RAPO01000007">
    <property type="protein sequence ID" value="RKD88036.1"/>
    <property type="molecule type" value="Genomic_DNA"/>
</dbReference>
<dbReference type="SUPFAM" id="SSF50249">
    <property type="entry name" value="Nucleic acid-binding proteins"/>
    <property type="match status" value="1"/>
</dbReference>
<name>A0A3R7HFT2_9EURY</name>
<dbReference type="InterPro" id="IPR012340">
    <property type="entry name" value="NA-bd_OB-fold"/>
</dbReference>
<dbReference type="AlphaFoldDB" id="A0A3R7HFT2"/>
<sequence length="109" mass="11773">MTDVLECANCGQRTFYEKQRCLDCGNDTFCRRDPGTGMLQAVTAVHVTPDDVREPNRLGLASFDGTNIIAQLDDSVQVGELVSLAEADARIGTEPSVKLVAVNESDRNG</sequence>
<comment type="caution">
    <text evidence="1">The sequence shown here is derived from an EMBL/GenBank/DDBJ whole genome shotgun (WGS) entry which is preliminary data.</text>
</comment>
<accession>A0A3R7HFT2</accession>
<reference evidence="1 2" key="1">
    <citation type="submission" date="2018-09" db="EMBL/GenBank/DDBJ databases">
        <title>Genomic Encyclopedia of Archaeal and Bacterial Type Strains, Phase II (KMG-II): from individual species to whole genera.</title>
        <authorList>
            <person name="Goeker M."/>
        </authorList>
    </citation>
    <scope>NUCLEOTIDE SEQUENCE [LARGE SCALE GENOMIC DNA]</scope>
    <source>
        <strain evidence="1 2">DSM 13151</strain>
    </source>
</reference>
<protein>
    <recommendedName>
        <fullName evidence="3">DUF35 domain-containing protein</fullName>
    </recommendedName>
</protein>
<proteinExistence type="predicted"/>
<dbReference type="OrthoDB" id="9573at2157"/>
<evidence type="ECO:0000313" key="1">
    <source>
        <dbReference type="EMBL" id="RKD88036.1"/>
    </source>
</evidence>
<organism evidence="1 2">
    <name type="scientific">Halopiger aswanensis</name>
    <dbReference type="NCBI Taxonomy" id="148449"/>
    <lineage>
        <taxon>Archaea</taxon>
        <taxon>Methanobacteriati</taxon>
        <taxon>Methanobacteriota</taxon>
        <taxon>Stenosarchaea group</taxon>
        <taxon>Halobacteria</taxon>
        <taxon>Halobacteriales</taxon>
        <taxon>Natrialbaceae</taxon>
        <taxon>Halopiger</taxon>
    </lineage>
</organism>